<dbReference type="OrthoDB" id="2641813at2759"/>
<reference evidence="4 5" key="1">
    <citation type="submission" date="2014-04" db="EMBL/GenBank/DDBJ databases">
        <authorList>
            <consortium name="DOE Joint Genome Institute"/>
            <person name="Kuo A."/>
            <person name="Kohler A."/>
            <person name="Costa M.D."/>
            <person name="Nagy L.G."/>
            <person name="Floudas D."/>
            <person name="Copeland A."/>
            <person name="Barry K.W."/>
            <person name="Cichocki N."/>
            <person name="Veneault-Fourrey C."/>
            <person name="LaButti K."/>
            <person name="Lindquist E.A."/>
            <person name="Lipzen A."/>
            <person name="Lundell T."/>
            <person name="Morin E."/>
            <person name="Murat C."/>
            <person name="Sun H."/>
            <person name="Tunlid A."/>
            <person name="Henrissat B."/>
            <person name="Grigoriev I.V."/>
            <person name="Hibbett D.S."/>
            <person name="Martin F."/>
            <person name="Nordberg H.P."/>
            <person name="Cantor M.N."/>
            <person name="Hua S.X."/>
        </authorList>
    </citation>
    <scope>NUCLEOTIDE SEQUENCE [LARGE SCALE GENOMIC DNA]</scope>
    <source>
        <strain evidence="4 5">441</strain>
    </source>
</reference>
<evidence type="ECO:0000256" key="1">
    <source>
        <dbReference type="ARBA" id="ARBA00001968"/>
    </source>
</evidence>
<name>A0A0D0A4Z9_9AGAM</name>
<accession>A0A0D0A4Z9</accession>
<keyword evidence="5" id="KW-1185">Reference proteome</keyword>
<feature type="domain" description="DDE Tnp4" evidence="3">
    <location>
        <begin position="31"/>
        <end position="179"/>
    </location>
</feature>
<evidence type="ECO:0000259" key="3">
    <source>
        <dbReference type="Pfam" id="PF13359"/>
    </source>
</evidence>
<evidence type="ECO:0000256" key="2">
    <source>
        <dbReference type="ARBA" id="ARBA00022723"/>
    </source>
</evidence>
<dbReference type="GO" id="GO:0046872">
    <property type="term" value="F:metal ion binding"/>
    <property type="evidence" value="ECO:0007669"/>
    <property type="project" value="UniProtKB-KW"/>
</dbReference>
<keyword evidence="2" id="KW-0479">Metal-binding</keyword>
<dbReference type="EMBL" id="KN833698">
    <property type="protein sequence ID" value="KIK27108.1"/>
    <property type="molecule type" value="Genomic_DNA"/>
</dbReference>
<dbReference type="AlphaFoldDB" id="A0A0D0A4Z9"/>
<proteinExistence type="predicted"/>
<sequence>PGADDSELAKAREFVEVRTCAVWRNGVFAADGSAVKLMTKPSLYGETFYDRKCNYSLNCQLVVMPHNLQIVDYGLGHPGSVHDAYTFQATRLAREHEEILPVEHWVWADSAYPLEPWCLSPFKRLRGGRLSRPQSIYNRYLSKVCHLFQSLQELRLQIRSKHDLYVAIYWVECCLILHNMIVHFEGGNGDEGLTMGWALHEGLEFKRQHENVVVSEVEGSPGQRRRTALMRDLLTVRSR</sequence>
<organism evidence="4 5">
    <name type="scientific">Pisolithus microcarpus 441</name>
    <dbReference type="NCBI Taxonomy" id="765257"/>
    <lineage>
        <taxon>Eukaryota</taxon>
        <taxon>Fungi</taxon>
        <taxon>Dikarya</taxon>
        <taxon>Basidiomycota</taxon>
        <taxon>Agaricomycotina</taxon>
        <taxon>Agaricomycetes</taxon>
        <taxon>Agaricomycetidae</taxon>
        <taxon>Boletales</taxon>
        <taxon>Sclerodermatineae</taxon>
        <taxon>Pisolithaceae</taxon>
        <taxon>Pisolithus</taxon>
    </lineage>
</organism>
<gene>
    <name evidence="4" type="ORF">PISMIDRAFT_94021</name>
</gene>
<evidence type="ECO:0000313" key="4">
    <source>
        <dbReference type="EMBL" id="KIK27108.1"/>
    </source>
</evidence>
<reference evidence="5" key="2">
    <citation type="submission" date="2015-01" db="EMBL/GenBank/DDBJ databases">
        <title>Evolutionary Origins and Diversification of the Mycorrhizal Mutualists.</title>
        <authorList>
            <consortium name="DOE Joint Genome Institute"/>
            <consortium name="Mycorrhizal Genomics Consortium"/>
            <person name="Kohler A."/>
            <person name="Kuo A."/>
            <person name="Nagy L.G."/>
            <person name="Floudas D."/>
            <person name="Copeland A."/>
            <person name="Barry K.W."/>
            <person name="Cichocki N."/>
            <person name="Veneault-Fourrey C."/>
            <person name="LaButti K."/>
            <person name="Lindquist E.A."/>
            <person name="Lipzen A."/>
            <person name="Lundell T."/>
            <person name="Morin E."/>
            <person name="Murat C."/>
            <person name="Riley R."/>
            <person name="Ohm R."/>
            <person name="Sun H."/>
            <person name="Tunlid A."/>
            <person name="Henrissat B."/>
            <person name="Grigoriev I.V."/>
            <person name="Hibbett D.S."/>
            <person name="Martin F."/>
        </authorList>
    </citation>
    <scope>NUCLEOTIDE SEQUENCE [LARGE SCALE GENOMIC DNA]</scope>
    <source>
        <strain evidence="5">441</strain>
    </source>
</reference>
<dbReference type="Pfam" id="PF13359">
    <property type="entry name" value="DDE_Tnp_4"/>
    <property type="match status" value="1"/>
</dbReference>
<dbReference type="InterPro" id="IPR027806">
    <property type="entry name" value="HARBI1_dom"/>
</dbReference>
<evidence type="ECO:0000313" key="5">
    <source>
        <dbReference type="Proteomes" id="UP000054018"/>
    </source>
</evidence>
<dbReference type="Proteomes" id="UP000054018">
    <property type="component" value="Unassembled WGS sequence"/>
</dbReference>
<protein>
    <recommendedName>
        <fullName evidence="3">DDE Tnp4 domain-containing protein</fullName>
    </recommendedName>
</protein>
<feature type="non-terminal residue" evidence="4">
    <location>
        <position position="239"/>
    </location>
</feature>
<comment type="cofactor">
    <cofactor evidence="1">
        <name>a divalent metal cation</name>
        <dbReference type="ChEBI" id="CHEBI:60240"/>
    </cofactor>
</comment>
<dbReference type="HOGENOM" id="CLU_018552_9_0_1"/>